<dbReference type="Proteomes" id="UP001194469">
    <property type="component" value="Unassembled WGS sequence"/>
</dbReference>
<evidence type="ECO:0000256" key="1">
    <source>
        <dbReference type="SAM" id="MobiDB-lite"/>
    </source>
</evidence>
<protein>
    <submittedName>
        <fullName evidence="2">Uncharacterized protein</fullName>
    </submittedName>
</protein>
<evidence type="ECO:0000313" key="2">
    <source>
        <dbReference type="EMBL" id="MBG3878184.1"/>
    </source>
</evidence>
<feature type="region of interest" description="Disordered" evidence="1">
    <location>
        <begin position="1"/>
        <end position="61"/>
    </location>
</feature>
<feature type="non-terminal residue" evidence="2">
    <location>
        <position position="76"/>
    </location>
</feature>
<keyword evidence="3" id="KW-1185">Reference proteome</keyword>
<name>A0ABS0J6U5_9BACT</name>
<accession>A0ABS0J6U5</accession>
<organism evidence="2 3">
    <name type="scientific">Nitratidesulfovibrio oxamicus</name>
    <dbReference type="NCBI Taxonomy" id="32016"/>
    <lineage>
        <taxon>Bacteria</taxon>
        <taxon>Pseudomonadati</taxon>
        <taxon>Thermodesulfobacteriota</taxon>
        <taxon>Desulfovibrionia</taxon>
        <taxon>Desulfovibrionales</taxon>
        <taxon>Desulfovibrionaceae</taxon>
        <taxon>Nitratidesulfovibrio</taxon>
    </lineage>
</organism>
<evidence type="ECO:0000313" key="3">
    <source>
        <dbReference type="Proteomes" id="UP001194469"/>
    </source>
</evidence>
<proteinExistence type="predicted"/>
<gene>
    <name evidence="2" type="ORF">FVW20_14490</name>
</gene>
<sequence length="76" mass="7676">MHPMQAYQNGTDAGNHVAQAGRALRAAHGADGQSGGSIGASGPECSGPECPGPEHPDQGARFRRAALWRALASAAL</sequence>
<reference evidence="2 3" key="1">
    <citation type="submission" date="2019-08" db="EMBL/GenBank/DDBJ databases">
        <authorList>
            <person name="Luo N."/>
        </authorList>
    </citation>
    <scope>NUCLEOTIDE SEQUENCE [LARGE SCALE GENOMIC DNA]</scope>
    <source>
        <strain evidence="2 3">NCIMB 9442</strain>
    </source>
</reference>
<comment type="caution">
    <text evidence="2">The sequence shown here is derived from an EMBL/GenBank/DDBJ whole genome shotgun (WGS) entry which is preliminary data.</text>
</comment>
<dbReference type="EMBL" id="VRYY01000494">
    <property type="protein sequence ID" value="MBG3878184.1"/>
    <property type="molecule type" value="Genomic_DNA"/>
</dbReference>
<feature type="compositionally biased region" description="Polar residues" evidence="1">
    <location>
        <begin position="1"/>
        <end position="12"/>
    </location>
</feature>